<accession>J7G2K2</accession>
<proteinExistence type="inferred from homology"/>
<keyword evidence="3" id="KW-0687">Ribonucleoprotein</keyword>
<evidence type="ECO:0000256" key="1">
    <source>
        <dbReference type="ARBA" id="ARBA00005436"/>
    </source>
</evidence>
<dbReference type="Gene3D" id="1.10.10.1410">
    <property type="match status" value="1"/>
</dbReference>
<keyword evidence="6" id="KW-0542">Nucleomorph</keyword>
<dbReference type="AlphaFoldDB" id="J7G2K2"/>
<evidence type="ECO:0000313" key="7">
    <source>
        <dbReference type="Proteomes" id="UP000243348"/>
    </source>
</evidence>
<evidence type="ECO:0000256" key="3">
    <source>
        <dbReference type="ARBA" id="ARBA00023274"/>
    </source>
</evidence>
<organism evidence="6 7">
    <name type="scientific">Chroomonas mesostigmatica CCMP1168</name>
    <dbReference type="NCBI Taxonomy" id="1195612"/>
    <lineage>
        <taxon>Eukaryota</taxon>
        <taxon>Cryptophyceae</taxon>
        <taxon>Pyrenomonadales</taxon>
        <taxon>Chroomonadaceae</taxon>
        <taxon>Chroomonas</taxon>
    </lineage>
</organism>
<evidence type="ECO:0000256" key="5">
    <source>
        <dbReference type="SAM" id="MobiDB-lite"/>
    </source>
</evidence>
<dbReference type="Proteomes" id="UP000243348">
    <property type="component" value="Nucleomorph 3"/>
</dbReference>
<feature type="coiled-coil region" evidence="4">
    <location>
        <begin position="1"/>
        <end position="31"/>
    </location>
</feature>
<sequence length="136" mass="15497">MTRLINNLDNIKRIAEKKENEKKEHEFLVELFGAGEFLCSLASIILIENNLEISEINLKKILNISKVKIADAWPLFFPKLITDLDFIGGTSHALKNVNTEFIEKHESVKKKENENSSIEIDVSSKSEEDMGFGLFD</sequence>
<keyword evidence="4" id="KW-0175">Coiled coil</keyword>
<dbReference type="GO" id="GO:0005840">
    <property type="term" value="C:ribosome"/>
    <property type="evidence" value="ECO:0007669"/>
    <property type="project" value="UniProtKB-KW"/>
</dbReference>
<feature type="compositionally biased region" description="Basic and acidic residues" evidence="5">
    <location>
        <begin position="105"/>
        <end position="114"/>
    </location>
</feature>
<name>J7G2K2_9CRYP</name>
<comment type="similarity">
    <text evidence="1">Belongs to the eukaryotic ribosomal protein P1/P2 family.</text>
</comment>
<geneLocation type="nucleomorph" evidence="6"/>
<keyword evidence="2 6" id="KW-0689">Ribosomal protein</keyword>
<gene>
    <name evidence="6" type="primary">rla1</name>
    <name evidence="6" type="ORF">CMESO_562</name>
</gene>
<dbReference type="EMBL" id="CP003682">
    <property type="protein sequence ID" value="AFP65702.1"/>
    <property type="molecule type" value="Genomic_DNA"/>
</dbReference>
<dbReference type="GO" id="GO:1990904">
    <property type="term" value="C:ribonucleoprotein complex"/>
    <property type="evidence" value="ECO:0007669"/>
    <property type="project" value="UniProtKB-KW"/>
</dbReference>
<feature type="region of interest" description="Disordered" evidence="5">
    <location>
        <begin position="105"/>
        <end position="136"/>
    </location>
</feature>
<evidence type="ECO:0000256" key="4">
    <source>
        <dbReference type="SAM" id="Coils"/>
    </source>
</evidence>
<evidence type="ECO:0000313" key="6">
    <source>
        <dbReference type="EMBL" id="AFP65702.1"/>
    </source>
</evidence>
<reference evidence="6 7" key="1">
    <citation type="journal article" date="2012" name="Genome Biol. Evol.">
        <title>Nucleomorph genome sequence of the cryptophyte alga Chroomonas mesostigmatica CCMP1168 reveals lineage-specific gene loss and genome complexity.</title>
        <authorList>
            <person name="Moore C.E."/>
            <person name="Curtis B."/>
            <person name="Mills T."/>
            <person name="Tanifuji G."/>
            <person name="Archibald J.M."/>
        </authorList>
    </citation>
    <scope>NUCLEOTIDE SEQUENCE [LARGE SCALE GENOMIC DNA]</scope>
    <source>
        <strain evidence="6 7">CCMP1168</strain>
    </source>
</reference>
<dbReference type="InterPro" id="IPR038716">
    <property type="entry name" value="P1/P2_N_sf"/>
</dbReference>
<evidence type="ECO:0000256" key="2">
    <source>
        <dbReference type="ARBA" id="ARBA00022980"/>
    </source>
</evidence>
<protein>
    <submittedName>
        <fullName evidence="6">Acidic ribosomal protein P1</fullName>
    </submittedName>
</protein>